<sequence length="92" mass="10265">MDTNQRQQLKILLQEAGLKVSLVRLKVLEVLLRAEQDSRSLSSRALFTELQQASEQISLMTVRQVLCRLNACGLVVRQRDAGYRLSAPAVAA</sequence>
<evidence type="ECO:0008006" key="3">
    <source>
        <dbReference type="Google" id="ProtNLM"/>
    </source>
</evidence>
<comment type="caution">
    <text evidence="1">The sequence shown here is derived from an EMBL/GenBank/DDBJ whole genome shotgun (WGS) entry which is preliminary data.</text>
</comment>
<dbReference type="InterPro" id="IPR036388">
    <property type="entry name" value="WH-like_DNA-bd_sf"/>
</dbReference>
<accession>A0ABR7RYJ2</accession>
<dbReference type="Pfam" id="PF01475">
    <property type="entry name" value="FUR"/>
    <property type="match status" value="1"/>
</dbReference>
<dbReference type="Gene3D" id="1.10.10.10">
    <property type="entry name" value="Winged helix-like DNA-binding domain superfamily/Winged helix DNA-binding domain"/>
    <property type="match status" value="1"/>
</dbReference>
<reference evidence="1 2" key="1">
    <citation type="submission" date="2016-06" db="EMBL/GenBank/DDBJ databases">
        <authorList>
            <person name="Ramos C."/>
            <person name="Pintado A."/>
            <person name="Crespo-Gomez J.I."/>
        </authorList>
    </citation>
    <scope>NUCLEOTIDE SEQUENCE [LARGE SCALE GENOMIC DNA]</scope>
    <source>
        <strain evidence="1 2">AVO110</strain>
    </source>
</reference>
<name>A0ABR7RYJ2_AQUAC</name>
<keyword evidence="2" id="KW-1185">Reference proteome</keyword>
<organism evidence="1 2">
    <name type="scientific">Aquipseudomonas alcaligenes</name>
    <name type="common">Pseudomonas alcaligenes</name>
    <dbReference type="NCBI Taxonomy" id="43263"/>
    <lineage>
        <taxon>Bacteria</taxon>
        <taxon>Pseudomonadati</taxon>
        <taxon>Pseudomonadota</taxon>
        <taxon>Gammaproteobacteria</taxon>
        <taxon>Pseudomonadales</taxon>
        <taxon>Pseudomonadaceae</taxon>
        <taxon>Aquipseudomonas</taxon>
    </lineage>
</organism>
<dbReference type="EMBL" id="LZEU01000001">
    <property type="protein sequence ID" value="MBC9249817.1"/>
    <property type="molecule type" value="Genomic_DNA"/>
</dbReference>
<proteinExistence type="predicted"/>
<dbReference type="RefSeq" id="WP_187804930.1">
    <property type="nucleotide sequence ID" value="NZ_LZEU01000001.1"/>
</dbReference>
<dbReference type="InterPro" id="IPR036390">
    <property type="entry name" value="WH_DNA-bd_sf"/>
</dbReference>
<dbReference type="SUPFAM" id="SSF46785">
    <property type="entry name" value="Winged helix' DNA-binding domain"/>
    <property type="match status" value="1"/>
</dbReference>
<gene>
    <name evidence="1" type="ORF">A9179_05965</name>
</gene>
<evidence type="ECO:0000313" key="1">
    <source>
        <dbReference type="EMBL" id="MBC9249817.1"/>
    </source>
</evidence>
<dbReference type="Proteomes" id="UP000744555">
    <property type="component" value="Unassembled WGS sequence"/>
</dbReference>
<evidence type="ECO:0000313" key="2">
    <source>
        <dbReference type="Proteomes" id="UP000744555"/>
    </source>
</evidence>
<dbReference type="InterPro" id="IPR002481">
    <property type="entry name" value="FUR"/>
</dbReference>
<protein>
    <recommendedName>
        <fullName evidence="3">Ferric uptake regulation protein</fullName>
    </recommendedName>
</protein>